<name>A0A6G0VGX3_APHCR</name>
<dbReference type="EMBL" id="VUJU01017617">
    <property type="protein sequence ID" value="KAF0682243.1"/>
    <property type="molecule type" value="Genomic_DNA"/>
</dbReference>
<accession>A0A6G0VGX3</accession>
<reference evidence="2 3" key="1">
    <citation type="submission" date="2019-08" db="EMBL/GenBank/DDBJ databases">
        <title>Whole genome of Aphis craccivora.</title>
        <authorList>
            <person name="Voronova N.V."/>
            <person name="Shulinski R.S."/>
            <person name="Bandarenka Y.V."/>
            <person name="Zhorov D.G."/>
            <person name="Warner D."/>
        </authorList>
    </citation>
    <scope>NUCLEOTIDE SEQUENCE [LARGE SCALE GENOMIC DNA]</scope>
    <source>
        <strain evidence="2">180601</strain>
        <tissue evidence="2">Whole Body</tissue>
    </source>
</reference>
<organism evidence="2 3">
    <name type="scientific">Aphis craccivora</name>
    <name type="common">Cowpea aphid</name>
    <dbReference type="NCBI Taxonomy" id="307492"/>
    <lineage>
        <taxon>Eukaryota</taxon>
        <taxon>Metazoa</taxon>
        <taxon>Ecdysozoa</taxon>
        <taxon>Arthropoda</taxon>
        <taxon>Hexapoda</taxon>
        <taxon>Insecta</taxon>
        <taxon>Pterygota</taxon>
        <taxon>Neoptera</taxon>
        <taxon>Paraneoptera</taxon>
        <taxon>Hemiptera</taxon>
        <taxon>Sternorrhyncha</taxon>
        <taxon>Aphidomorpha</taxon>
        <taxon>Aphidoidea</taxon>
        <taxon>Aphididae</taxon>
        <taxon>Aphidini</taxon>
        <taxon>Aphis</taxon>
        <taxon>Aphis</taxon>
    </lineage>
</organism>
<protein>
    <submittedName>
        <fullName evidence="2">DUF4806 domain-containing protein</fullName>
    </submittedName>
</protein>
<dbReference type="PANTHER" id="PTHR34153:SF2">
    <property type="entry name" value="SI:CH211-262H13.3-RELATED"/>
    <property type="match status" value="1"/>
</dbReference>
<evidence type="ECO:0000259" key="1">
    <source>
        <dbReference type="Pfam" id="PF16064"/>
    </source>
</evidence>
<dbReference type="AlphaFoldDB" id="A0A6G0VGX3"/>
<comment type="caution">
    <text evidence="2">The sequence shown here is derived from an EMBL/GenBank/DDBJ whole genome shotgun (WGS) entry which is preliminary data.</text>
</comment>
<evidence type="ECO:0000313" key="3">
    <source>
        <dbReference type="Proteomes" id="UP000478052"/>
    </source>
</evidence>
<feature type="domain" description="DUF4806" evidence="1">
    <location>
        <begin position="34"/>
        <end position="106"/>
    </location>
</feature>
<dbReference type="InterPro" id="IPR032071">
    <property type="entry name" value="DUF4806"/>
</dbReference>
<dbReference type="Proteomes" id="UP000478052">
    <property type="component" value="Unassembled WGS sequence"/>
</dbReference>
<dbReference type="PANTHER" id="PTHR34153">
    <property type="entry name" value="SI:CH211-262H13.3-RELATED-RELATED"/>
    <property type="match status" value="1"/>
</dbReference>
<dbReference type="OrthoDB" id="6618895at2759"/>
<sequence>MMIDRIENMLSDIHTKQNKSFSKEVNCLVNESIYKFPMTSIDEFNIFEEKLGDIEFRQKVVNYLSRLERDNVSDMTRQIMSKMFHNNLLSQFSYAGQKHKMVFSTLHSCSIIFVYNTLYTKYYLYNNMCQNCYVKSDKE</sequence>
<dbReference type="Pfam" id="PF16064">
    <property type="entry name" value="DUF4806"/>
    <property type="match status" value="1"/>
</dbReference>
<gene>
    <name evidence="2" type="ORF">FWK35_00035324</name>
</gene>
<proteinExistence type="predicted"/>
<keyword evidence="3" id="KW-1185">Reference proteome</keyword>
<evidence type="ECO:0000313" key="2">
    <source>
        <dbReference type="EMBL" id="KAF0682243.1"/>
    </source>
</evidence>